<comment type="caution">
    <text evidence="5">The sequence shown here is derived from an EMBL/GenBank/DDBJ whole genome shotgun (WGS) entry which is preliminary data.</text>
</comment>
<evidence type="ECO:0000256" key="1">
    <source>
        <dbReference type="SAM" id="MobiDB-lite"/>
    </source>
</evidence>
<gene>
    <name evidence="5" type="ORF">BFW38_10335</name>
</gene>
<keyword evidence="2" id="KW-1133">Transmembrane helix</keyword>
<dbReference type="PROSITE" id="PS50234">
    <property type="entry name" value="VWFA"/>
    <property type="match status" value="1"/>
</dbReference>
<accession>A0A1E2VA81</accession>
<dbReference type="AlphaFoldDB" id="A0A1E2VA81"/>
<dbReference type="SUPFAM" id="SSF53300">
    <property type="entry name" value="vWA-like"/>
    <property type="match status" value="1"/>
</dbReference>
<evidence type="ECO:0000256" key="2">
    <source>
        <dbReference type="SAM" id="Phobius"/>
    </source>
</evidence>
<feature type="signal peptide" evidence="3">
    <location>
        <begin position="1"/>
        <end position="26"/>
    </location>
</feature>
<evidence type="ECO:0000256" key="3">
    <source>
        <dbReference type="SAM" id="SignalP"/>
    </source>
</evidence>
<evidence type="ECO:0000259" key="4">
    <source>
        <dbReference type="PROSITE" id="PS50234"/>
    </source>
</evidence>
<dbReference type="SMART" id="SM00327">
    <property type="entry name" value="VWA"/>
    <property type="match status" value="1"/>
</dbReference>
<keyword evidence="6" id="KW-1185">Reference proteome</keyword>
<feature type="region of interest" description="Disordered" evidence="1">
    <location>
        <begin position="619"/>
        <end position="654"/>
    </location>
</feature>
<dbReference type="EMBL" id="MDTQ01000001">
    <property type="protein sequence ID" value="ODC03884.1"/>
    <property type="molecule type" value="Genomic_DNA"/>
</dbReference>
<reference evidence="5 6" key="1">
    <citation type="submission" date="2016-08" db="EMBL/GenBank/DDBJ databases">
        <authorList>
            <person name="Seilhamer J.J."/>
        </authorList>
    </citation>
    <scope>NUCLEOTIDE SEQUENCE [LARGE SCALE GENOMIC DNA]</scope>
    <source>
        <strain evidence="5 6">PH27A</strain>
    </source>
</reference>
<organism evidence="5 6">
    <name type="scientific">Terasakiispira papahanaumokuakeensis</name>
    <dbReference type="NCBI Taxonomy" id="197479"/>
    <lineage>
        <taxon>Bacteria</taxon>
        <taxon>Pseudomonadati</taxon>
        <taxon>Pseudomonadota</taxon>
        <taxon>Gammaproteobacteria</taxon>
        <taxon>Oceanospirillales</taxon>
        <taxon>Terasakiispira</taxon>
    </lineage>
</organism>
<sequence length="654" mass="73290">MREWITRICGLALMLLSFTVVSQATAAEASRPDVRAVIDISGSMKKNDPNNLRRPALKLLVDLLPTGSKAGVWTFGAYVNMLVPHQAVDDAWREHARAQASKINSVALYTDIENALERASYDIDKPEPGFDRHIILLSDGMVDTSESRNSAIKRRENQASRDQILRKMLPKLKEAGYTIHTIALSDNADKDLLNTLAQRTGGLFAVAHNADDLMSLFMQALQRSVPVEEVPLQDNRFLIDDSINEFTALVFHKPDSQQTFLKDPNGRRYSEESRPGNVNWHSTRTYDLITAKEPASGEWQIETEVHPDNRVTVISDLKLNLADVPATLYRGYPVPLDAWFTEDGSLIKRDDFLSLLDVKATMTDENDQVLQQSAMTLEGQNPGHFTTRFDGPKQLGDQSIVVNVDGKTFQRSISRPVSVQDVVSAHLQLSAEGPEAKLILRAQHPKLDPANLQFQVQVGQDKGLTPEYRGDREWVLDLSEHDRRAPQAINVRVRGVLMDAPLDLTLPALTLPVYLRPGEEAQPPVPVEEDAPAFVPEPEVTALPEEPAVAEPVEESQPEAEAEAEAEAPKEESNLFGPIKDWDDPRLLWVYIAAGIVNILLLVVLFMLYRRFKKRRQQKAMEASPGYDEDEPLDLDDDDFDMDMELDLDDDKKT</sequence>
<dbReference type="STRING" id="197479.BFW38_10335"/>
<dbReference type="Proteomes" id="UP000094291">
    <property type="component" value="Unassembled WGS sequence"/>
</dbReference>
<feature type="region of interest" description="Disordered" evidence="1">
    <location>
        <begin position="545"/>
        <end position="577"/>
    </location>
</feature>
<feature type="chain" id="PRO_5009119666" description="VWFA domain-containing protein" evidence="3">
    <location>
        <begin position="27"/>
        <end position="654"/>
    </location>
</feature>
<dbReference type="RefSeq" id="WP_068998498.1">
    <property type="nucleotide sequence ID" value="NZ_MDTQ01000001.1"/>
</dbReference>
<dbReference type="PANTHER" id="PTHR10579:SF43">
    <property type="entry name" value="ZINC FINGER (C3HC4-TYPE RING FINGER) FAMILY PROTEIN"/>
    <property type="match status" value="1"/>
</dbReference>
<keyword evidence="2" id="KW-0472">Membrane</keyword>
<feature type="compositionally biased region" description="Acidic residues" evidence="1">
    <location>
        <begin position="552"/>
        <end position="566"/>
    </location>
</feature>
<dbReference type="InterPro" id="IPR036465">
    <property type="entry name" value="vWFA_dom_sf"/>
</dbReference>
<evidence type="ECO:0000313" key="6">
    <source>
        <dbReference type="Proteomes" id="UP000094291"/>
    </source>
</evidence>
<evidence type="ECO:0000313" key="5">
    <source>
        <dbReference type="EMBL" id="ODC03884.1"/>
    </source>
</evidence>
<feature type="domain" description="VWFA" evidence="4">
    <location>
        <begin position="33"/>
        <end position="225"/>
    </location>
</feature>
<keyword evidence="3" id="KW-0732">Signal</keyword>
<feature type="transmembrane region" description="Helical" evidence="2">
    <location>
        <begin position="588"/>
        <end position="609"/>
    </location>
</feature>
<keyword evidence="2" id="KW-0812">Transmembrane</keyword>
<name>A0A1E2VA81_9GAMM</name>
<protein>
    <recommendedName>
        <fullName evidence="4">VWFA domain-containing protein</fullName>
    </recommendedName>
</protein>
<dbReference type="PANTHER" id="PTHR10579">
    <property type="entry name" value="CALCIUM-ACTIVATED CHLORIDE CHANNEL REGULATOR"/>
    <property type="match status" value="1"/>
</dbReference>
<dbReference type="Pfam" id="PF13768">
    <property type="entry name" value="VWA_3"/>
    <property type="match status" value="1"/>
</dbReference>
<dbReference type="CDD" id="cd00198">
    <property type="entry name" value="vWFA"/>
    <property type="match status" value="1"/>
</dbReference>
<dbReference type="OrthoDB" id="798937at2"/>
<dbReference type="InterPro" id="IPR051266">
    <property type="entry name" value="CLCR"/>
</dbReference>
<dbReference type="InterPro" id="IPR002035">
    <property type="entry name" value="VWF_A"/>
</dbReference>
<feature type="compositionally biased region" description="Acidic residues" evidence="1">
    <location>
        <begin position="627"/>
        <end position="654"/>
    </location>
</feature>
<proteinExistence type="predicted"/>
<dbReference type="Gene3D" id="3.40.50.410">
    <property type="entry name" value="von Willebrand factor, type A domain"/>
    <property type="match status" value="1"/>
</dbReference>